<evidence type="ECO:0000313" key="3">
    <source>
        <dbReference type="Proteomes" id="UP000078561"/>
    </source>
</evidence>
<feature type="region of interest" description="Disordered" evidence="1">
    <location>
        <begin position="69"/>
        <end position="143"/>
    </location>
</feature>
<accession>A0A168RVV7</accession>
<keyword evidence="3" id="KW-1185">Reference proteome</keyword>
<evidence type="ECO:0000313" key="2">
    <source>
        <dbReference type="EMBL" id="SAM07464.1"/>
    </source>
</evidence>
<evidence type="ECO:0000256" key="1">
    <source>
        <dbReference type="SAM" id="MobiDB-lite"/>
    </source>
</evidence>
<reference evidence="2" key="1">
    <citation type="submission" date="2016-04" db="EMBL/GenBank/DDBJ databases">
        <authorList>
            <person name="Evans L.H."/>
            <person name="Alamgir A."/>
            <person name="Owens N."/>
            <person name="Weber N.D."/>
            <person name="Virtaneva K."/>
            <person name="Barbian K."/>
            <person name="Babar A."/>
            <person name="Rosenke K."/>
        </authorList>
    </citation>
    <scope>NUCLEOTIDE SEQUENCE [LARGE SCALE GENOMIC DNA]</scope>
    <source>
        <strain evidence="2">CBS 101.48</strain>
    </source>
</reference>
<feature type="compositionally biased region" description="Polar residues" evidence="1">
    <location>
        <begin position="111"/>
        <end position="135"/>
    </location>
</feature>
<feature type="compositionally biased region" description="Basic and acidic residues" evidence="1">
    <location>
        <begin position="69"/>
        <end position="79"/>
    </location>
</feature>
<dbReference type="InParanoid" id="A0A168RVV7"/>
<protein>
    <submittedName>
        <fullName evidence="2">Uncharacterized protein</fullName>
    </submittedName>
</protein>
<organism evidence="2">
    <name type="scientific">Absidia glauca</name>
    <name type="common">Pin mould</name>
    <dbReference type="NCBI Taxonomy" id="4829"/>
    <lineage>
        <taxon>Eukaryota</taxon>
        <taxon>Fungi</taxon>
        <taxon>Fungi incertae sedis</taxon>
        <taxon>Mucoromycota</taxon>
        <taxon>Mucoromycotina</taxon>
        <taxon>Mucoromycetes</taxon>
        <taxon>Mucorales</taxon>
        <taxon>Cunninghamellaceae</taxon>
        <taxon>Absidia</taxon>
    </lineage>
</organism>
<dbReference type="Proteomes" id="UP000078561">
    <property type="component" value="Unassembled WGS sequence"/>
</dbReference>
<dbReference type="EMBL" id="LT554760">
    <property type="protein sequence ID" value="SAM07464.1"/>
    <property type="molecule type" value="Genomic_DNA"/>
</dbReference>
<name>A0A168RVV7_ABSGL</name>
<dbReference type="AlphaFoldDB" id="A0A168RVV7"/>
<proteinExistence type="predicted"/>
<sequence length="143" mass="16478">MAPFKLQTPPRWAGHWFFRLSEVGDTLKSEFQSPQPHCLVEIYLSLGSRCSFLILQQPNDRLDSLFGEKKRYDQTDSARKPPLFYEDDNGIYDGQYGSNSWKNDEGKNRQRSINHSTKATSLSSPTRQRPSNHRPSATDMIRA</sequence>
<gene>
    <name evidence="2" type="primary">ABSGL_13107.1 scaffold 13659</name>
</gene>